<feature type="compositionally biased region" description="Basic and acidic residues" evidence="1">
    <location>
        <begin position="301"/>
        <end position="392"/>
    </location>
</feature>
<feature type="compositionally biased region" description="Basic and acidic residues" evidence="1">
    <location>
        <begin position="722"/>
        <end position="733"/>
    </location>
</feature>
<feature type="compositionally biased region" description="Acidic residues" evidence="1">
    <location>
        <begin position="757"/>
        <end position="768"/>
    </location>
</feature>
<accession>A0AAJ0GDP8</accession>
<organism evidence="2 3">
    <name type="scientific">Extremus antarcticus</name>
    <dbReference type="NCBI Taxonomy" id="702011"/>
    <lineage>
        <taxon>Eukaryota</taxon>
        <taxon>Fungi</taxon>
        <taxon>Dikarya</taxon>
        <taxon>Ascomycota</taxon>
        <taxon>Pezizomycotina</taxon>
        <taxon>Dothideomycetes</taxon>
        <taxon>Dothideomycetidae</taxon>
        <taxon>Mycosphaerellales</taxon>
        <taxon>Extremaceae</taxon>
        <taxon>Extremus</taxon>
    </lineage>
</organism>
<evidence type="ECO:0000313" key="3">
    <source>
        <dbReference type="Proteomes" id="UP001271007"/>
    </source>
</evidence>
<comment type="caution">
    <text evidence="2">The sequence shown here is derived from an EMBL/GenBank/DDBJ whole genome shotgun (WGS) entry which is preliminary data.</text>
</comment>
<feature type="region of interest" description="Disordered" evidence="1">
    <location>
        <begin position="261"/>
        <end position="426"/>
    </location>
</feature>
<feature type="compositionally biased region" description="Polar residues" evidence="1">
    <location>
        <begin position="659"/>
        <end position="683"/>
    </location>
</feature>
<sequence length="901" mass="99459">MVWPFRKRRRTVKDDIDQPATEKAPPEQQPTSAATLPQAGPTPPIAIPRTTSKREAEELPIVEDEKTTESSLMKTKLPQDASHKENVPPSSSHNKRASSREDITALPVTRKLDSSPHLRPIDSERPHIPYNFRPYSSSQTSIQREPNMSPSSPRQPNKLQSRRSAYDSATPSRRPSSKRRKDPLREEEIRAMGAHSPIPKRPGDGPLRRDSKKMRGYGMKDAYVSLPADDDVDSNMTGVMEQRGWELGSFDLFNPRPAVRLSGTPQYVTPSSLSTPSPIAEMVRKDKEKAPVSRDRHRKRETIGVRADDLDATDLRVLMERDAKRRDKRKQEQQEKLDRKLRDRNGRNRGDSDRKKREAEEARQADKLRQADEARQAEEARQRAEEDERSRELMTSPTAVHPALRDTSAEDQSELVDVSIPEREPEVLSPVPVEQYQTPAEQPQNPFTDAAAERVTTPAVEQLPGAFSPVRTPMEEPVIETAREMPMTQTETPPLSPVRTGATASSFPKSVAASRASDFSTPPPITDQRRQSDPKPDRRAGAWATFFRRGGTNLRKASDAPPSEGSFSNTSRESMRNQPLPPHLVDTQAQTPRRKSGTPVRTQSKFREDLPEMPISPPDSRLPSPDVTTAAAAAAARRRGKTSTPVAVPEDVTMAEADQPSSFRNDTPISPSIRSNRITSMGSVDSEASWMASGAGKRHSTQSGVNRSIGSLNQRFTGSYEELGRDNDGEHFQRMTSSSPDKRSKLSSSLAALTGETPDEESDEDGVADLETPGDPITMHEGVRRKPTLVHRDPRMKSREGLLTENAGEVETPDEPGSTEPTSAATGGRGSLFGFDDAEEEPEMKRASSVDYGSKGHARQISAGSARLIQRATGGGIKEEPPLPNTSSPRTGTARLETRGT</sequence>
<protein>
    <submittedName>
        <fullName evidence="2">Uncharacterized protein</fullName>
    </submittedName>
</protein>
<gene>
    <name evidence="2" type="ORF">LTR09_005292</name>
</gene>
<feature type="compositionally biased region" description="Basic and acidic residues" evidence="1">
    <location>
        <begin position="790"/>
        <end position="802"/>
    </location>
</feature>
<feature type="compositionally biased region" description="Polar residues" evidence="1">
    <location>
        <begin position="263"/>
        <end position="277"/>
    </location>
</feature>
<dbReference type="Proteomes" id="UP001271007">
    <property type="component" value="Unassembled WGS sequence"/>
</dbReference>
<keyword evidence="3" id="KW-1185">Reference proteome</keyword>
<feature type="region of interest" description="Disordered" evidence="1">
    <location>
        <begin position="1"/>
        <end position="218"/>
    </location>
</feature>
<evidence type="ECO:0000313" key="2">
    <source>
        <dbReference type="EMBL" id="KAK3053548.1"/>
    </source>
</evidence>
<dbReference type="EMBL" id="JAWDJX010000015">
    <property type="protein sequence ID" value="KAK3053548.1"/>
    <property type="molecule type" value="Genomic_DNA"/>
</dbReference>
<feature type="compositionally biased region" description="Basic and acidic residues" evidence="1">
    <location>
        <begin position="527"/>
        <end position="540"/>
    </location>
</feature>
<feature type="compositionally biased region" description="Basic and acidic residues" evidence="1">
    <location>
        <begin position="110"/>
        <end position="127"/>
    </location>
</feature>
<feature type="compositionally biased region" description="Polar residues" evidence="1">
    <location>
        <begin position="701"/>
        <end position="717"/>
    </location>
</feature>
<feature type="compositionally biased region" description="Polar residues" evidence="1">
    <location>
        <begin position="134"/>
        <end position="170"/>
    </location>
</feature>
<feature type="compositionally biased region" description="Basic and acidic residues" evidence="1">
    <location>
        <begin position="282"/>
        <end position="294"/>
    </location>
</feature>
<feature type="compositionally biased region" description="Basic and acidic residues" evidence="1">
    <location>
        <begin position="52"/>
        <end position="68"/>
    </location>
</feature>
<name>A0AAJ0GDP8_9PEZI</name>
<dbReference type="AlphaFoldDB" id="A0AAJ0GDP8"/>
<evidence type="ECO:0000256" key="1">
    <source>
        <dbReference type="SAM" id="MobiDB-lite"/>
    </source>
</evidence>
<feature type="region of interest" description="Disordered" evidence="1">
    <location>
        <begin position="484"/>
        <end position="901"/>
    </location>
</feature>
<feature type="compositionally biased region" description="Basic residues" evidence="1">
    <location>
        <begin position="1"/>
        <end position="11"/>
    </location>
</feature>
<proteinExistence type="predicted"/>
<reference evidence="2" key="1">
    <citation type="submission" date="2023-04" db="EMBL/GenBank/DDBJ databases">
        <title>Black Yeasts Isolated from many extreme environments.</title>
        <authorList>
            <person name="Coleine C."/>
            <person name="Stajich J.E."/>
            <person name="Selbmann L."/>
        </authorList>
    </citation>
    <scope>NUCLEOTIDE SEQUENCE</scope>
    <source>
        <strain evidence="2">CCFEE 5312</strain>
    </source>
</reference>